<dbReference type="Gene3D" id="2.30.39.10">
    <property type="entry name" value="Alpha-1-antitrypsin, domain 1"/>
    <property type="match status" value="1"/>
</dbReference>
<evidence type="ECO:0000313" key="4">
    <source>
        <dbReference type="Proteomes" id="UP001059041"/>
    </source>
</evidence>
<organism evidence="3 4">
    <name type="scientific">Triplophysa rosa</name>
    <name type="common">Cave loach</name>
    <dbReference type="NCBI Taxonomy" id="992332"/>
    <lineage>
        <taxon>Eukaryota</taxon>
        <taxon>Metazoa</taxon>
        <taxon>Chordata</taxon>
        <taxon>Craniata</taxon>
        <taxon>Vertebrata</taxon>
        <taxon>Euteleostomi</taxon>
        <taxon>Actinopterygii</taxon>
        <taxon>Neopterygii</taxon>
        <taxon>Teleostei</taxon>
        <taxon>Ostariophysi</taxon>
        <taxon>Cypriniformes</taxon>
        <taxon>Nemacheilidae</taxon>
        <taxon>Triplophysa</taxon>
    </lineage>
</organism>
<keyword evidence="4" id="KW-1185">Reference proteome</keyword>
<dbReference type="InterPro" id="IPR036186">
    <property type="entry name" value="Serpin_sf"/>
</dbReference>
<dbReference type="InterPro" id="IPR013106">
    <property type="entry name" value="Ig_V-set"/>
</dbReference>
<dbReference type="Pfam" id="PF00079">
    <property type="entry name" value="Serpin"/>
    <property type="match status" value="1"/>
</dbReference>
<dbReference type="InterPro" id="IPR003599">
    <property type="entry name" value="Ig_sub"/>
</dbReference>
<dbReference type="GO" id="GO:0005615">
    <property type="term" value="C:extracellular space"/>
    <property type="evidence" value="ECO:0007669"/>
    <property type="project" value="InterPro"/>
</dbReference>
<dbReference type="InterPro" id="IPR023796">
    <property type="entry name" value="Serpin_dom"/>
</dbReference>
<dbReference type="Gene3D" id="3.30.497.10">
    <property type="entry name" value="Antithrombin, subunit I, domain 2"/>
    <property type="match status" value="1"/>
</dbReference>
<comment type="caution">
    <text evidence="3">The sequence shown here is derived from an EMBL/GenBank/DDBJ whole genome shotgun (WGS) entry which is preliminary data.</text>
</comment>
<dbReference type="SMART" id="SM00409">
    <property type="entry name" value="IG"/>
    <property type="match status" value="2"/>
</dbReference>
<dbReference type="InterPro" id="IPR036179">
    <property type="entry name" value="Ig-like_dom_sf"/>
</dbReference>
<dbReference type="GO" id="GO:0004867">
    <property type="term" value="F:serine-type endopeptidase inhibitor activity"/>
    <property type="evidence" value="ECO:0007669"/>
    <property type="project" value="InterPro"/>
</dbReference>
<dbReference type="Gene3D" id="2.60.40.10">
    <property type="entry name" value="Immunoglobulins"/>
    <property type="match status" value="2"/>
</dbReference>
<comment type="similarity">
    <text evidence="1">Belongs to the serpin family.</text>
</comment>
<dbReference type="InterPro" id="IPR000215">
    <property type="entry name" value="Serpin_fam"/>
</dbReference>
<sequence>ARQHCLFCSTKLQFLSMTSCDLTVPLNVDISIPCLPDNTPQLSDSEFTWRFRPVHTQGLNSEVEIKWKGNILHITNVNGSNEGVYTCVHEGWKQEDRVRLRRTFTIRVDEWKVMKIVAGDDVMLPCKTKSSSSGPSETPPVVWKRGMVPLDPKDMDEEHQQKDNMEHRVFWDTSPKEQDWGIKILQVTNEDAGMYHCTVKNSTEMLVVELVVKDAPLPRCSGHTDHWEPCIDPDSRSWRSILQESLLHFSTSVYSQLKGSKPRTNLIFSPISIASILSNLLLGARAETRTQLENALKLPNEFSCVHSEMKRLKQVTKNSLSMASTIYYSPEETLGEAFINQSLEFYDAVPQMLTNDSNQNVKLINKWVAEKTNEKITHLVDEVDPSSLFVLLNAVYFNSKWKMVFDSMSKQAEFTKFSGEEKNVSSLYSSKYKLAMSYNKKLKAQVGRLPLTDKNSLYILLPPTSTEESFSLMEKNMNHTNLSEMVFEMSKMTLQTAEVTLPKIKLAVTTPLEKLLRNLGLSDLFHDPNLCALSTGDSAISDARHRAFLALTEKGVEGAAATSISLSRSFPVFTALQPFVLIVWSYEVGAPLFMGRIVDPFETNQRM</sequence>
<gene>
    <name evidence="3" type="ORF">IRJ41_021379</name>
</gene>
<dbReference type="PANTHER" id="PTHR11461">
    <property type="entry name" value="SERINE PROTEASE INHIBITOR, SERPIN"/>
    <property type="match status" value="1"/>
</dbReference>
<accession>A0A9W7WGD3</accession>
<dbReference type="PROSITE" id="PS50835">
    <property type="entry name" value="IG_LIKE"/>
    <property type="match status" value="1"/>
</dbReference>
<dbReference type="EMBL" id="JAFHDT010000017">
    <property type="protein sequence ID" value="KAI7798120.1"/>
    <property type="molecule type" value="Genomic_DNA"/>
</dbReference>
<proteinExistence type="inferred from homology"/>
<dbReference type="InterPro" id="IPR042178">
    <property type="entry name" value="Serpin_sf_1"/>
</dbReference>
<dbReference type="InterPro" id="IPR007110">
    <property type="entry name" value="Ig-like_dom"/>
</dbReference>
<dbReference type="SMART" id="SM00408">
    <property type="entry name" value="IGc2"/>
    <property type="match status" value="2"/>
</dbReference>
<dbReference type="SUPFAM" id="SSF48726">
    <property type="entry name" value="Immunoglobulin"/>
    <property type="match status" value="2"/>
</dbReference>
<dbReference type="SMART" id="SM00093">
    <property type="entry name" value="SERPIN"/>
    <property type="match status" value="1"/>
</dbReference>
<dbReference type="InterPro" id="IPR003598">
    <property type="entry name" value="Ig_sub2"/>
</dbReference>
<dbReference type="SUPFAM" id="SSF56574">
    <property type="entry name" value="Serpins"/>
    <property type="match status" value="1"/>
</dbReference>
<feature type="domain" description="Ig-like" evidence="2">
    <location>
        <begin position="119"/>
        <end position="213"/>
    </location>
</feature>
<evidence type="ECO:0000259" key="2">
    <source>
        <dbReference type="PROSITE" id="PS50835"/>
    </source>
</evidence>
<evidence type="ECO:0000313" key="3">
    <source>
        <dbReference type="EMBL" id="KAI7798120.1"/>
    </source>
</evidence>
<reference evidence="3" key="1">
    <citation type="submission" date="2021-02" db="EMBL/GenBank/DDBJ databases">
        <title>Comparative genomics reveals that relaxation of natural selection precedes convergent phenotypic evolution of cavefish.</title>
        <authorList>
            <person name="Peng Z."/>
        </authorList>
    </citation>
    <scope>NUCLEOTIDE SEQUENCE</scope>
    <source>
        <tissue evidence="3">Muscle</tissue>
    </source>
</reference>
<dbReference type="AlphaFoldDB" id="A0A9W7WGD3"/>
<evidence type="ECO:0000256" key="1">
    <source>
        <dbReference type="RuleBase" id="RU000411"/>
    </source>
</evidence>
<dbReference type="Proteomes" id="UP001059041">
    <property type="component" value="Linkage Group LG17"/>
</dbReference>
<dbReference type="PANTHER" id="PTHR11461:SF159">
    <property type="entry name" value="PLASMA PROTEASE C1 INHIBITOR"/>
    <property type="match status" value="1"/>
</dbReference>
<dbReference type="Pfam" id="PF07686">
    <property type="entry name" value="V-set"/>
    <property type="match status" value="1"/>
</dbReference>
<dbReference type="InterPro" id="IPR013783">
    <property type="entry name" value="Ig-like_fold"/>
</dbReference>
<name>A0A9W7WGD3_TRIRA</name>
<dbReference type="InterPro" id="IPR042185">
    <property type="entry name" value="Serpin_sf_2"/>
</dbReference>
<protein>
    <submittedName>
        <fullName evidence="3">Plasma protease C1 inhibitor</fullName>
    </submittedName>
</protein>
<feature type="non-terminal residue" evidence="3">
    <location>
        <position position="607"/>
    </location>
</feature>